<feature type="transmembrane region" description="Helical" evidence="18">
    <location>
        <begin position="165"/>
        <end position="190"/>
    </location>
</feature>
<comment type="subcellular location">
    <subcellularLocation>
        <location evidence="4">Cell membrane</location>
        <topology evidence="4">Multi-pass membrane protein</topology>
    </subcellularLocation>
</comment>
<dbReference type="PROSITE" id="PS00217">
    <property type="entry name" value="SUGAR_TRANSPORT_2"/>
    <property type="match status" value="1"/>
</dbReference>
<feature type="transmembrane region" description="Helical" evidence="18">
    <location>
        <begin position="409"/>
        <end position="427"/>
    </location>
</feature>
<evidence type="ECO:0000256" key="13">
    <source>
        <dbReference type="ARBA" id="ARBA00023180"/>
    </source>
</evidence>
<evidence type="ECO:0000256" key="8">
    <source>
        <dbReference type="ARBA" id="ARBA00022475"/>
    </source>
</evidence>
<dbReference type="Proteomes" id="UP001333110">
    <property type="component" value="Unassembled WGS sequence"/>
</dbReference>
<keyword evidence="13" id="KW-0325">Glycoprotein</keyword>
<dbReference type="InterPro" id="IPR020846">
    <property type="entry name" value="MFS_dom"/>
</dbReference>
<proteinExistence type="inferred from homology"/>
<dbReference type="InterPro" id="IPR036259">
    <property type="entry name" value="MFS_trans_sf"/>
</dbReference>
<feature type="transmembrane region" description="Helical" evidence="18">
    <location>
        <begin position="7"/>
        <end position="32"/>
    </location>
</feature>
<name>A0AAN7N777_MYCAM</name>
<evidence type="ECO:0000256" key="4">
    <source>
        <dbReference type="ARBA" id="ARBA00004651"/>
    </source>
</evidence>
<dbReference type="InterPro" id="IPR045263">
    <property type="entry name" value="GLUT"/>
</dbReference>
<protein>
    <recommendedName>
        <fullName evidence="6">Solute carrier family 2, facilitated glucose transporter member 2</fullName>
    </recommendedName>
    <alternativeName>
        <fullName evidence="14">Glucose transporter type 2, liver</fullName>
    </alternativeName>
</protein>
<organism evidence="20 21">
    <name type="scientific">Mycteria americana</name>
    <name type="common">Wood stork</name>
    <dbReference type="NCBI Taxonomy" id="33587"/>
    <lineage>
        <taxon>Eukaryota</taxon>
        <taxon>Metazoa</taxon>
        <taxon>Chordata</taxon>
        <taxon>Craniata</taxon>
        <taxon>Vertebrata</taxon>
        <taxon>Euteleostomi</taxon>
        <taxon>Archelosauria</taxon>
        <taxon>Archosauria</taxon>
        <taxon>Dinosauria</taxon>
        <taxon>Saurischia</taxon>
        <taxon>Theropoda</taxon>
        <taxon>Coelurosauria</taxon>
        <taxon>Aves</taxon>
        <taxon>Neognathae</taxon>
        <taxon>Neoaves</taxon>
        <taxon>Aequornithes</taxon>
        <taxon>Ciconiiformes</taxon>
        <taxon>Ciconiidae</taxon>
        <taxon>Mycteria</taxon>
    </lineage>
</organism>
<dbReference type="GO" id="GO:0070837">
    <property type="term" value="P:dehydroascorbic acid transport"/>
    <property type="evidence" value="ECO:0007669"/>
    <property type="project" value="TreeGrafter"/>
</dbReference>
<comment type="catalytic activity">
    <reaction evidence="1">
        <text>D-fructose(out) = D-fructose(in)</text>
        <dbReference type="Rhea" id="RHEA:60372"/>
        <dbReference type="ChEBI" id="CHEBI:37721"/>
    </reaction>
</comment>
<dbReference type="GO" id="GO:0005903">
    <property type="term" value="C:brush border"/>
    <property type="evidence" value="ECO:0007669"/>
    <property type="project" value="TreeGrafter"/>
</dbReference>
<evidence type="ECO:0000259" key="19">
    <source>
        <dbReference type="PROSITE" id="PS50850"/>
    </source>
</evidence>
<evidence type="ECO:0000256" key="11">
    <source>
        <dbReference type="ARBA" id="ARBA00022989"/>
    </source>
</evidence>
<evidence type="ECO:0000256" key="15">
    <source>
        <dbReference type="ARBA" id="ARBA00034046"/>
    </source>
</evidence>
<dbReference type="GO" id="GO:0046323">
    <property type="term" value="P:D-glucose import"/>
    <property type="evidence" value="ECO:0007669"/>
    <property type="project" value="TreeGrafter"/>
</dbReference>
<dbReference type="InterPro" id="IPR003663">
    <property type="entry name" value="Sugar/inositol_transpt"/>
</dbReference>
<feature type="transmembrane region" description="Helical" evidence="18">
    <location>
        <begin position="317"/>
        <end position="341"/>
    </location>
</feature>
<keyword evidence="10 18" id="KW-0812">Transmembrane</keyword>
<evidence type="ECO:0000256" key="18">
    <source>
        <dbReference type="SAM" id="Phobius"/>
    </source>
</evidence>
<dbReference type="PROSITE" id="PS00216">
    <property type="entry name" value="SUGAR_TRANSPORT_1"/>
    <property type="match status" value="1"/>
</dbReference>
<dbReference type="Pfam" id="PF00083">
    <property type="entry name" value="Sugar_tr"/>
    <property type="match status" value="2"/>
</dbReference>
<feature type="transmembrane region" description="Helical" evidence="18">
    <location>
        <begin position="109"/>
        <end position="132"/>
    </location>
</feature>
<keyword evidence="11 18" id="KW-1133">Transmembrane helix</keyword>
<dbReference type="NCBIfam" id="TIGR00879">
    <property type="entry name" value="SP"/>
    <property type="match status" value="1"/>
</dbReference>
<evidence type="ECO:0000256" key="5">
    <source>
        <dbReference type="ARBA" id="ARBA00007004"/>
    </source>
</evidence>
<comment type="catalytic activity">
    <reaction evidence="2">
        <text>D-glucose(out) = D-glucose(in)</text>
        <dbReference type="Rhea" id="RHEA:60376"/>
        <dbReference type="ChEBI" id="CHEBI:4167"/>
    </reaction>
</comment>
<evidence type="ECO:0000256" key="7">
    <source>
        <dbReference type="ARBA" id="ARBA00022448"/>
    </source>
</evidence>
<dbReference type="GO" id="GO:0005886">
    <property type="term" value="C:plasma membrane"/>
    <property type="evidence" value="ECO:0007669"/>
    <property type="project" value="UniProtKB-SubCell"/>
</dbReference>
<evidence type="ECO:0000256" key="3">
    <source>
        <dbReference type="ARBA" id="ARBA00001787"/>
    </source>
</evidence>
<evidence type="ECO:0000256" key="9">
    <source>
        <dbReference type="ARBA" id="ARBA00022597"/>
    </source>
</evidence>
<dbReference type="CDD" id="cd17431">
    <property type="entry name" value="MFS_GLUT_Class1"/>
    <property type="match status" value="1"/>
</dbReference>
<dbReference type="PRINTS" id="PR00171">
    <property type="entry name" value="SUGRTRNSPORT"/>
</dbReference>
<evidence type="ECO:0000313" key="21">
    <source>
        <dbReference type="Proteomes" id="UP001333110"/>
    </source>
</evidence>
<evidence type="ECO:0000256" key="14">
    <source>
        <dbReference type="ARBA" id="ARBA00032087"/>
    </source>
</evidence>
<keyword evidence="9" id="KW-0762">Sugar transport</keyword>
<evidence type="ECO:0000256" key="6">
    <source>
        <dbReference type="ARBA" id="ARBA00015977"/>
    </source>
</evidence>
<dbReference type="PANTHER" id="PTHR23503:SF27">
    <property type="entry name" value="SOLUTE CARRIER FAMILY 2, FACILITATED GLUCOSE TRANSPORTER MEMBER 2"/>
    <property type="match status" value="1"/>
</dbReference>
<dbReference type="InterPro" id="IPR005829">
    <property type="entry name" value="Sugar_transporter_CS"/>
</dbReference>
<evidence type="ECO:0000256" key="17">
    <source>
        <dbReference type="SAM" id="MobiDB-lite"/>
    </source>
</evidence>
<feature type="transmembrane region" description="Helical" evidence="18">
    <location>
        <begin position="202"/>
        <end position="220"/>
    </location>
</feature>
<keyword evidence="21" id="KW-1185">Reference proteome</keyword>
<feature type="domain" description="Major facilitator superfamily (MFS) profile" evidence="19">
    <location>
        <begin position="23"/>
        <end position="571"/>
    </location>
</feature>
<dbReference type="InterPro" id="IPR005828">
    <property type="entry name" value="MFS_sugar_transport-like"/>
</dbReference>
<keyword evidence="7 16" id="KW-0813">Transport</keyword>
<evidence type="ECO:0000256" key="16">
    <source>
        <dbReference type="RuleBase" id="RU003346"/>
    </source>
</evidence>
<comment type="caution">
    <text evidence="20">The sequence shown here is derived from an EMBL/GenBank/DDBJ whole genome shotgun (WGS) entry which is preliminary data.</text>
</comment>
<dbReference type="Gene3D" id="1.20.1250.20">
    <property type="entry name" value="MFS general substrate transporter like domains"/>
    <property type="match status" value="3"/>
</dbReference>
<reference evidence="20 21" key="1">
    <citation type="journal article" date="2023" name="J. Hered.">
        <title>Chromosome-level genome of the wood stork (Mycteria americana) provides insight into avian chromosome evolution.</title>
        <authorList>
            <person name="Flamio R. Jr."/>
            <person name="Ramstad K.M."/>
        </authorList>
    </citation>
    <scope>NUCLEOTIDE SEQUENCE [LARGE SCALE GENOMIC DNA]</scope>
    <source>
        <strain evidence="20">JAX WOST 10</strain>
    </source>
</reference>
<dbReference type="InterPro" id="IPR002440">
    <property type="entry name" value="Glc_transpt_2"/>
</dbReference>
<gene>
    <name evidence="20" type="ORF">QYF61_000651</name>
</gene>
<comment type="catalytic activity">
    <reaction evidence="15">
        <text>D-galactose(in) = D-galactose(out)</text>
        <dbReference type="Rhea" id="RHEA:34915"/>
        <dbReference type="ChEBI" id="CHEBI:4139"/>
    </reaction>
</comment>
<feature type="transmembrane region" description="Helical" evidence="18">
    <location>
        <begin position="448"/>
        <end position="471"/>
    </location>
</feature>
<dbReference type="SUPFAM" id="SSF103473">
    <property type="entry name" value="MFS general substrate transporter"/>
    <property type="match status" value="1"/>
</dbReference>
<evidence type="ECO:0000256" key="1">
    <source>
        <dbReference type="ARBA" id="ARBA00000590"/>
    </source>
</evidence>
<feature type="transmembrane region" description="Helical" evidence="18">
    <location>
        <begin position="547"/>
        <end position="565"/>
    </location>
</feature>
<evidence type="ECO:0000256" key="10">
    <source>
        <dbReference type="ARBA" id="ARBA00022692"/>
    </source>
</evidence>
<feature type="transmembrane region" description="Helical" evidence="18">
    <location>
        <begin position="353"/>
        <end position="374"/>
    </location>
</feature>
<feature type="transmembrane region" description="Helical" evidence="18">
    <location>
        <begin position="232"/>
        <end position="253"/>
    </location>
</feature>
<dbReference type="EMBL" id="JAUNZN010000006">
    <property type="protein sequence ID" value="KAK4819311.1"/>
    <property type="molecule type" value="Genomic_DNA"/>
</dbReference>
<feature type="non-terminal residue" evidence="20">
    <location>
        <position position="1"/>
    </location>
</feature>
<dbReference type="PROSITE" id="PS50850">
    <property type="entry name" value="MFS"/>
    <property type="match status" value="1"/>
</dbReference>
<accession>A0AAN7N777</accession>
<comment type="similarity">
    <text evidence="5">Belongs to the major facilitator superfamily. Sugar transporter (TC 2.A.1.1) family. Glucose transporter subfamily.</text>
</comment>
<sequence>LGQRGEAVLCFLPQHLTGTLVLSVFTAVLGFFQYGYSLGVINAPQKVIEAHYGRVLGVVPLDRHATNASGEDGTSPVPGTEPWGGTEGTLAPPANTGEDLATSPHILTMYWSLSVSVFAVGGMVSSFTVGWIGDRLGRVKAMLVVNVLSVAGNLLMGLAKFGPSHILIIAGRAVTGLYCGLSSGLVPMYVSEVSPTALRGALGTLHQLAIVTGILISQVLGLDFLLGNDEMWPLLLGLSGVAALLQFFLLLLCPESPRYLYIKLGKVEEAKKSLKRLRGNCDPMKEIAEMEKEKQEAASEKKVSIRQLFTSSKYRQAVIVALMVQISQQFSGINAIFYYSTNIFERAGVDQPVYATIGVGVVNTVFTVISVFLVEKAGRRSLFLAGLMGMLISAVAMTVGLALLSQFAWMSYVSMVAIFLFVIFFEVGPGPIPWFIVAELFSQGPRPAAIAIASFCNWACNFIVGMCFQYIAVRNPSKTVQINDRHDPTAGLPKQASGTCMCLPDLHLQALQGIPATQGRKGKPSLQVLMVVSPVLTSTLQDLCGPYVFVIFAALLLVFFLFACFKVPETKGKSFEEIAAVFRRKKLPAKAMTELEDLRGSEEA</sequence>
<dbReference type="PRINTS" id="PR01191">
    <property type="entry name" value="GLUCTRSPORT2"/>
</dbReference>
<dbReference type="GO" id="GO:0055056">
    <property type="term" value="F:D-glucose transmembrane transporter activity"/>
    <property type="evidence" value="ECO:0007669"/>
    <property type="project" value="InterPro"/>
</dbReference>
<comment type="catalytic activity">
    <reaction evidence="3">
        <text>L-dehydroascorbate(out) = L-dehydroascorbate(in)</text>
        <dbReference type="Rhea" id="RHEA:60380"/>
        <dbReference type="ChEBI" id="CHEBI:58539"/>
    </reaction>
</comment>
<dbReference type="AlphaFoldDB" id="A0AAN7N777"/>
<dbReference type="PANTHER" id="PTHR23503">
    <property type="entry name" value="SOLUTE CARRIER FAMILY 2"/>
    <property type="match status" value="1"/>
</dbReference>
<keyword evidence="8" id="KW-1003">Cell membrane</keyword>
<feature type="transmembrane region" description="Helical" evidence="18">
    <location>
        <begin position="381"/>
        <end position="403"/>
    </location>
</feature>
<feature type="region of interest" description="Disordered" evidence="17">
    <location>
        <begin position="66"/>
        <end position="88"/>
    </location>
</feature>
<keyword evidence="12 18" id="KW-0472">Membrane</keyword>
<evidence type="ECO:0000256" key="2">
    <source>
        <dbReference type="ARBA" id="ARBA00000618"/>
    </source>
</evidence>
<evidence type="ECO:0000313" key="20">
    <source>
        <dbReference type="EMBL" id="KAK4819311.1"/>
    </source>
</evidence>
<feature type="transmembrane region" description="Helical" evidence="18">
    <location>
        <begin position="139"/>
        <end position="159"/>
    </location>
</feature>
<evidence type="ECO:0000256" key="12">
    <source>
        <dbReference type="ARBA" id="ARBA00023136"/>
    </source>
</evidence>